<dbReference type="GO" id="GO:0020037">
    <property type="term" value="F:heme binding"/>
    <property type="evidence" value="ECO:0007669"/>
    <property type="project" value="InterPro"/>
</dbReference>
<evidence type="ECO:0000256" key="3">
    <source>
        <dbReference type="ARBA" id="ARBA00023004"/>
    </source>
</evidence>
<organism evidence="7 8">
    <name type="scientific">Cohaesibacter gelatinilyticus</name>
    <dbReference type="NCBI Taxonomy" id="372072"/>
    <lineage>
        <taxon>Bacteria</taxon>
        <taxon>Pseudomonadati</taxon>
        <taxon>Pseudomonadota</taxon>
        <taxon>Alphaproteobacteria</taxon>
        <taxon>Hyphomicrobiales</taxon>
        <taxon>Cohaesibacteraceae</taxon>
    </lineage>
</organism>
<evidence type="ECO:0000313" key="7">
    <source>
        <dbReference type="EMBL" id="SNZ20983.1"/>
    </source>
</evidence>
<dbReference type="Pfam" id="PF00034">
    <property type="entry name" value="Cytochrom_C"/>
    <property type="match status" value="1"/>
</dbReference>
<reference evidence="7 8" key="1">
    <citation type="submission" date="2017-09" db="EMBL/GenBank/DDBJ databases">
        <authorList>
            <person name="Ehlers B."/>
            <person name="Leendertz F.H."/>
        </authorList>
    </citation>
    <scope>NUCLEOTIDE SEQUENCE [LARGE SCALE GENOMIC DNA]</scope>
    <source>
        <strain evidence="7 8">DSM 18289</strain>
    </source>
</reference>
<dbReference type="EMBL" id="OBEL01000006">
    <property type="protein sequence ID" value="SNZ20983.1"/>
    <property type="molecule type" value="Genomic_DNA"/>
</dbReference>
<dbReference type="RefSeq" id="WP_097155356.1">
    <property type="nucleotide sequence ID" value="NZ_OBEL01000006.1"/>
</dbReference>
<dbReference type="InterPro" id="IPR030999">
    <property type="entry name" value="Thiosulf_SoxX"/>
</dbReference>
<evidence type="ECO:0000256" key="1">
    <source>
        <dbReference type="ARBA" id="ARBA00022617"/>
    </source>
</evidence>
<feature type="signal peptide" evidence="5">
    <location>
        <begin position="1"/>
        <end position="20"/>
    </location>
</feature>
<dbReference type="PROSITE" id="PS51007">
    <property type="entry name" value="CYTC"/>
    <property type="match status" value="1"/>
</dbReference>
<keyword evidence="1 4" id="KW-0349">Heme</keyword>
<evidence type="ECO:0000313" key="8">
    <source>
        <dbReference type="Proteomes" id="UP000219439"/>
    </source>
</evidence>
<dbReference type="InterPro" id="IPR009056">
    <property type="entry name" value="Cyt_c-like_dom"/>
</dbReference>
<dbReference type="GO" id="GO:0046872">
    <property type="term" value="F:metal ion binding"/>
    <property type="evidence" value="ECO:0007669"/>
    <property type="project" value="UniProtKB-KW"/>
</dbReference>
<protein>
    <submittedName>
        <fullName evidence="7">Sulfur-oxidizing protein SoxX</fullName>
    </submittedName>
</protein>
<feature type="chain" id="PRO_5012402685" evidence="5">
    <location>
        <begin position="21"/>
        <end position="151"/>
    </location>
</feature>
<dbReference type="InterPro" id="IPR036909">
    <property type="entry name" value="Cyt_c-like_dom_sf"/>
</dbReference>
<sequence length="151" mass="16080">MKRPVLALSALLIGAGVATAEPTPAGKVQFEEGAVKASLTGQAGDVANGRKVFKNRKLGNCLACHANSDMKDELFHGEVGPTLDGVSDRWTEAELRGIVTNSKKTFEGSIMPSFYVVDGIGRPLKKFAGKSILSGQQVEDVVAYLMTLKEQ</sequence>
<evidence type="ECO:0000259" key="6">
    <source>
        <dbReference type="PROSITE" id="PS51007"/>
    </source>
</evidence>
<dbReference type="AlphaFoldDB" id="A0A285PI84"/>
<evidence type="ECO:0000256" key="4">
    <source>
        <dbReference type="PROSITE-ProRule" id="PRU00433"/>
    </source>
</evidence>
<keyword evidence="3 4" id="KW-0408">Iron</keyword>
<evidence type="ECO:0000256" key="5">
    <source>
        <dbReference type="SAM" id="SignalP"/>
    </source>
</evidence>
<evidence type="ECO:0000256" key="2">
    <source>
        <dbReference type="ARBA" id="ARBA00022723"/>
    </source>
</evidence>
<dbReference type="Proteomes" id="UP000219439">
    <property type="component" value="Unassembled WGS sequence"/>
</dbReference>
<feature type="domain" description="Cytochrome c" evidence="6">
    <location>
        <begin position="44"/>
        <end position="149"/>
    </location>
</feature>
<dbReference type="NCBIfam" id="TIGR04485">
    <property type="entry name" value="thiosulf_SoxX"/>
    <property type="match status" value="1"/>
</dbReference>
<gene>
    <name evidence="7" type="ORF">SAMN06265368_4097</name>
</gene>
<accession>A0A285PI84</accession>
<proteinExistence type="predicted"/>
<keyword evidence="8" id="KW-1185">Reference proteome</keyword>
<dbReference type="Gene3D" id="1.10.760.10">
    <property type="entry name" value="Cytochrome c-like domain"/>
    <property type="match status" value="1"/>
</dbReference>
<keyword evidence="5" id="KW-0732">Signal</keyword>
<dbReference type="SUPFAM" id="SSF46626">
    <property type="entry name" value="Cytochrome c"/>
    <property type="match status" value="1"/>
</dbReference>
<dbReference type="GO" id="GO:0009055">
    <property type="term" value="F:electron transfer activity"/>
    <property type="evidence" value="ECO:0007669"/>
    <property type="project" value="InterPro"/>
</dbReference>
<dbReference type="OrthoDB" id="9793634at2"/>
<name>A0A285PI84_9HYPH</name>
<keyword evidence="2 4" id="KW-0479">Metal-binding</keyword>